<reference evidence="1" key="1">
    <citation type="journal article" date="2021" name="Proc. Natl. Acad. Sci. U.S.A.">
        <title>A Catalog of Tens of Thousands of Viruses from Human Metagenomes Reveals Hidden Associations with Chronic Diseases.</title>
        <authorList>
            <person name="Tisza M.J."/>
            <person name="Buck C.B."/>
        </authorList>
    </citation>
    <scope>NUCLEOTIDE SEQUENCE</scope>
    <source>
        <strain evidence="1">CtL0q1</strain>
    </source>
</reference>
<protein>
    <submittedName>
        <fullName evidence="1">Uncharacterized protein</fullName>
    </submittedName>
</protein>
<name>A0A8S5PKG7_9CAUD</name>
<evidence type="ECO:0000313" key="1">
    <source>
        <dbReference type="EMBL" id="DAE06971.1"/>
    </source>
</evidence>
<proteinExistence type="predicted"/>
<organism evidence="1">
    <name type="scientific">Siphoviridae sp. ctL0q1</name>
    <dbReference type="NCBI Taxonomy" id="2825449"/>
    <lineage>
        <taxon>Viruses</taxon>
        <taxon>Duplodnaviria</taxon>
        <taxon>Heunggongvirae</taxon>
        <taxon>Uroviricota</taxon>
        <taxon>Caudoviricetes</taxon>
    </lineage>
</organism>
<dbReference type="EMBL" id="BK015443">
    <property type="protein sequence ID" value="DAE06971.1"/>
    <property type="molecule type" value="Genomic_DNA"/>
</dbReference>
<accession>A0A8S5PKG7</accession>
<sequence length="30" mass="3475">MQKSTFVRFPLSSPTFRDIIYQNPLVSQSS</sequence>